<dbReference type="SUPFAM" id="SSF51126">
    <property type="entry name" value="Pectin lyase-like"/>
    <property type="match status" value="1"/>
</dbReference>
<dbReference type="PROSITE" id="PS50222">
    <property type="entry name" value="EF_HAND_2"/>
    <property type="match status" value="1"/>
</dbReference>
<evidence type="ECO:0000313" key="4">
    <source>
        <dbReference type="EMBL" id="QEG36460.1"/>
    </source>
</evidence>
<gene>
    <name evidence="4" type="primary">cslB_1</name>
    <name evidence="4" type="ORF">Pr1d_37740</name>
</gene>
<dbReference type="SMART" id="SM00710">
    <property type="entry name" value="PbH1"/>
    <property type="match status" value="5"/>
</dbReference>
<dbReference type="InterPro" id="IPR018247">
    <property type="entry name" value="EF_Hand_1_Ca_BS"/>
</dbReference>
<evidence type="ECO:0000259" key="3">
    <source>
        <dbReference type="PROSITE" id="PS50222"/>
    </source>
</evidence>
<dbReference type="Gene3D" id="1.10.1330.10">
    <property type="entry name" value="Dockerin domain"/>
    <property type="match status" value="1"/>
</dbReference>
<feature type="domain" description="EF-hand" evidence="3">
    <location>
        <begin position="664"/>
        <end position="699"/>
    </location>
</feature>
<dbReference type="InterPro" id="IPR002048">
    <property type="entry name" value="EF_hand_dom"/>
</dbReference>
<evidence type="ECO:0000313" key="5">
    <source>
        <dbReference type="Proteomes" id="UP000323917"/>
    </source>
</evidence>
<feature type="signal peptide" evidence="2">
    <location>
        <begin position="1"/>
        <end position="34"/>
    </location>
</feature>
<dbReference type="GO" id="GO:0004553">
    <property type="term" value="F:hydrolase activity, hydrolyzing O-glycosyl compounds"/>
    <property type="evidence" value="ECO:0007669"/>
    <property type="project" value="InterPro"/>
</dbReference>
<proteinExistence type="predicted"/>
<dbReference type="Proteomes" id="UP000323917">
    <property type="component" value="Chromosome"/>
</dbReference>
<dbReference type="GO" id="GO:0005509">
    <property type="term" value="F:calcium ion binding"/>
    <property type="evidence" value="ECO:0007669"/>
    <property type="project" value="InterPro"/>
</dbReference>
<dbReference type="Pfam" id="PF00404">
    <property type="entry name" value="Dockerin_1"/>
    <property type="match status" value="1"/>
</dbReference>
<dbReference type="InterPro" id="IPR006626">
    <property type="entry name" value="PbH1"/>
</dbReference>
<dbReference type="Pfam" id="PF14592">
    <property type="entry name" value="Chondroitinas_B"/>
    <property type="match status" value="1"/>
</dbReference>
<dbReference type="KEGG" id="bgok:Pr1d_37740"/>
<dbReference type="EMBL" id="CP042913">
    <property type="protein sequence ID" value="QEG36460.1"/>
    <property type="molecule type" value="Genomic_DNA"/>
</dbReference>
<dbReference type="RefSeq" id="WP_168205327.1">
    <property type="nucleotide sequence ID" value="NZ_CP042913.1"/>
</dbReference>
<dbReference type="PROSITE" id="PS00018">
    <property type="entry name" value="EF_HAND_1"/>
    <property type="match status" value="2"/>
</dbReference>
<sequence length="777" mass="82977" precursor="true">MRYFFCIIFRLRTRFALAVSGLATAALSPTPVFAIDFMVSSASQINTAMQSAQPGDTLIMTDGVWTNQQISFAGFGTSSNPITLRTQTPGGVILNGSSTLDISGDWLVADGLRFEGGALNNGSNAIIEFRGSNGEATNSRLTNSTIVGYNPPSVNDRYHWVELFGQNNRVDHNRFENQNHSGVTVVVRRDNTSANSHLIDANHFVDRPVPNNPADGNGFETIRIGTSDESLSDSFTTVENNLFERLDGEIEIISNKSGNNTYRYNTFRDSKGTLTLRHGNDTLVEGNFFLGGDTNNSGAIRVIGERQTIVNNYIANVDDRAGGAISISAGVQNSALNQYFQVKDAVIAHNTLVNTQGVMLTFDDGLGSSSRTLLAENVTVANNIFRSDGPTIFEGNEGAGWTWEGNIAFGGSLGPKNGSVGIGNVNPQLQLDADGLWRLSSGSPAIDNAVVGSYSSIITHDMDGQERIGLMDIGADEFSTAQIVRKPLVAGDVGPSWLQPVDPPGGGGGCFARGCAIQAEDYAAVLDPAGNGLKWTTVVDAEALGGEAIRAPSGSIVNLPGTHDTLAVYDLTFEQQGTYRAYYRAKGTNGSSDSLYVPDDFNIDPTVNEGTTQSGTYIWETGGLFTITSSNVGVPLEFRIGRREANNQLDALVLDSDHSLTPSELDALFDEMFVAGDFNEDGFVDGNDLLAWQAGYGTSGSASHMDGDANEDGNVDGTDFLIWQRGFTGSAPLTSQAVPVPECTGMTLCLLGLLVPAFCTRSRNSTRLLIRSSLFHV</sequence>
<dbReference type="InterPro" id="IPR002105">
    <property type="entry name" value="Dockerin_1_rpt"/>
</dbReference>
<feature type="chain" id="PRO_5022779696" description="Probable pectate lyase C" evidence="2">
    <location>
        <begin position="35"/>
        <end position="777"/>
    </location>
</feature>
<evidence type="ECO:0000256" key="1">
    <source>
        <dbReference type="ARBA" id="ARBA00016512"/>
    </source>
</evidence>
<keyword evidence="4" id="KW-0456">Lyase</keyword>
<accession>A0A5B9QFL7</accession>
<evidence type="ECO:0000256" key="2">
    <source>
        <dbReference type="SAM" id="SignalP"/>
    </source>
</evidence>
<dbReference type="GO" id="GO:0016829">
    <property type="term" value="F:lyase activity"/>
    <property type="evidence" value="ECO:0007669"/>
    <property type="project" value="UniProtKB-KW"/>
</dbReference>
<reference evidence="4 5" key="1">
    <citation type="submission" date="2019-08" db="EMBL/GenBank/DDBJ databases">
        <title>Deep-cultivation of Planctomycetes and their phenomic and genomic characterization uncovers novel biology.</title>
        <authorList>
            <person name="Wiegand S."/>
            <person name="Jogler M."/>
            <person name="Boedeker C."/>
            <person name="Pinto D."/>
            <person name="Vollmers J."/>
            <person name="Rivas-Marin E."/>
            <person name="Kohn T."/>
            <person name="Peeters S.H."/>
            <person name="Heuer A."/>
            <person name="Rast P."/>
            <person name="Oberbeckmann S."/>
            <person name="Bunk B."/>
            <person name="Jeske O."/>
            <person name="Meyerdierks A."/>
            <person name="Storesund J.E."/>
            <person name="Kallscheuer N."/>
            <person name="Luecker S."/>
            <person name="Lage O.M."/>
            <person name="Pohl T."/>
            <person name="Merkel B.J."/>
            <person name="Hornburger P."/>
            <person name="Mueller R.-W."/>
            <person name="Bruemmer F."/>
            <person name="Labrenz M."/>
            <person name="Spormann A.M."/>
            <person name="Op den Camp H."/>
            <person name="Overmann J."/>
            <person name="Amann R."/>
            <person name="Jetten M.S.M."/>
            <person name="Mascher T."/>
            <person name="Medema M.H."/>
            <person name="Devos D.P."/>
            <person name="Kaster A.-K."/>
            <person name="Ovreas L."/>
            <person name="Rohde M."/>
            <person name="Galperin M.Y."/>
            <person name="Jogler C."/>
        </authorList>
    </citation>
    <scope>NUCLEOTIDE SEQUENCE [LARGE SCALE GENOMIC DNA]</scope>
    <source>
        <strain evidence="4 5">Pr1d</strain>
    </source>
</reference>
<dbReference type="InterPro" id="IPR011050">
    <property type="entry name" value="Pectin_lyase_fold/virulence"/>
</dbReference>
<dbReference type="InterPro" id="IPR012334">
    <property type="entry name" value="Pectin_lyas_fold"/>
</dbReference>
<dbReference type="AlphaFoldDB" id="A0A5B9QFL7"/>
<dbReference type="InterPro" id="IPR036439">
    <property type="entry name" value="Dockerin_dom_sf"/>
</dbReference>
<organism evidence="4 5">
    <name type="scientific">Bythopirellula goksoeyrii</name>
    <dbReference type="NCBI Taxonomy" id="1400387"/>
    <lineage>
        <taxon>Bacteria</taxon>
        <taxon>Pseudomonadati</taxon>
        <taxon>Planctomycetota</taxon>
        <taxon>Planctomycetia</taxon>
        <taxon>Pirellulales</taxon>
        <taxon>Lacipirellulaceae</taxon>
        <taxon>Bythopirellula</taxon>
    </lineage>
</organism>
<name>A0A5B9QFL7_9BACT</name>
<dbReference type="Gene3D" id="2.160.20.10">
    <property type="entry name" value="Single-stranded right-handed beta-helix, Pectin lyase-like"/>
    <property type="match status" value="1"/>
</dbReference>
<dbReference type="CDD" id="cd14251">
    <property type="entry name" value="PL-6"/>
    <property type="match status" value="1"/>
</dbReference>
<dbReference type="GO" id="GO:0000272">
    <property type="term" value="P:polysaccharide catabolic process"/>
    <property type="evidence" value="ECO:0007669"/>
    <property type="project" value="InterPro"/>
</dbReference>
<dbReference type="SUPFAM" id="SSF63446">
    <property type="entry name" value="Type I dockerin domain"/>
    <property type="match status" value="1"/>
</dbReference>
<keyword evidence="2" id="KW-0732">Signal</keyword>
<keyword evidence="5" id="KW-1185">Reference proteome</keyword>
<protein>
    <recommendedName>
        <fullName evidence="1">Probable pectate lyase C</fullName>
    </recommendedName>
</protein>
<dbReference type="InterPro" id="IPR039513">
    <property type="entry name" value="PL-6"/>
</dbReference>